<dbReference type="Proteomes" id="UP001642502">
    <property type="component" value="Unassembled WGS sequence"/>
</dbReference>
<feature type="domain" description="LysM" evidence="2">
    <location>
        <begin position="149"/>
        <end position="193"/>
    </location>
</feature>
<organism evidence="3 4">
    <name type="scientific">Sporothrix epigloea</name>
    <dbReference type="NCBI Taxonomy" id="1892477"/>
    <lineage>
        <taxon>Eukaryota</taxon>
        <taxon>Fungi</taxon>
        <taxon>Dikarya</taxon>
        <taxon>Ascomycota</taxon>
        <taxon>Pezizomycotina</taxon>
        <taxon>Sordariomycetes</taxon>
        <taxon>Sordariomycetidae</taxon>
        <taxon>Ophiostomatales</taxon>
        <taxon>Ophiostomataceae</taxon>
        <taxon>Sporothrix</taxon>
    </lineage>
</organism>
<keyword evidence="4" id="KW-1185">Reference proteome</keyword>
<dbReference type="PROSITE" id="PS51782">
    <property type="entry name" value="LYSM"/>
    <property type="match status" value="1"/>
</dbReference>
<feature type="region of interest" description="Disordered" evidence="1">
    <location>
        <begin position="23"/>
        <end position="45"/>
    </location>
</feature>
<evidence type="ECO:0000259" key="2">
    <source>
        <dbReference type="PROSITE" id="PS51782"/>
    </source>
</evidence>
<dbReference type="Gene3D" id="3.10.350.10">
    <property type="entry name" value="LysM domain"/>
    <property type="match status" value="1"/>
</dbReference>
<accession>A0ABP0E1W0</accession>
<dbReference type="InterPro" id="IPR036779">
    <property type="entry name" value="LysM_dom_sf"/>
</dbReference>
<dbReference type="InterPro" id="IPR018392">
    <property type="entry name" value="LysM"/>
</dbReference>
<reference evidence="3 4" key="1">
    <citation type="submission" date="2024-01" db="EMBL/GenBank/DDBJ databases">
        <authorList>
            <person name="Allen C."/>
            <person name="Tagirdzhanova G."/>
        </authorList>
    </citation>
    <scope>NUCLEOTIDE SEQUENCE [LARGE SCALE GENOMIC DNA]</scope>
    <source>
        <strain evidence="3 4">CBS 119000</strain>
    </source>
</reference>
<feature type="compositionally biased region" description="Low complexity" evidence="1">
    <location>
        <begin position="127"/>
        <end position="139"/>
    </location>
</feature>
<evidence type="ECO:0000256" key="1">
    <source>
        <dbReference type="SAM" id="MobiDB-lite"/>
    </source>
</evidence>
<sequence>MASYCCTCATPLPAGISIPPAGLAPPISPTSPTTGFREKAVTDSPQHRQLPCCDRVVCSRCLTIATAPPLSLSSSGKHNKPERTLSGPVKDLLPPGLKPPPPYRPRSANPAGGGTAQNDAAPPPYDALPAASSASELASAGEKRDVPVLHYLDHSRDTIASLSLRYNVPADRLRKANHLTADYLLQARHVIQIPLSGRGREAVTESQSPRPVDDEAELRRKTAIRRFMVACKVVDYDLAVLYLEQTVSRRARRNNRSDASLRHVDDDGDYDLQAAVEAFTADEHWEKSHPMDVITAGRQKAARRDQRKLSSSQGFFPR</sequence>
<gene>
    <name evidence="3" type="primary">THI6_1</name>
    <name evidence="3" type="ORF">SEPCBS119000_006009</name>
</gene>
<name>A0ABP0E1W0_9PEZI</name>
<feature type="region of interest" description="Disordered" evidence="1">
    <location>
        <begin position="70"/>
        <end position="139"/>
    </location>
</feature>
<dbReference type="PANTHER" id="PTHR20932:SF31">
    <property type="entry name" value="RING-TYPE DOMAIN-CONTAINING PROTEIN"/>
    <property type="match status" value="1"/>
</dbReference>
<comment type="caution">
    <text evidence="3">The sequence shown here is derived from an EMBL/GenBank/DDBJ whole genome shotgun (WGS) entry which is preliminary data.</text>
</comment>
<dbReference type="EMBL" id="CAWUON010000131">
    <property type="protein sequence ID" value="CAK7274124.1"/>
    <property type="molecule type" value="Genomic_DNA"/>
</dbReference>
<feature type="region of interest" description="Disordered" evidence="1">
    <location>
        <begin position="290"/>
        <end position="318"/>
    </location>
</feature>
<feature type="compositionally biased region" description="Polar residues" evidence="1">
    <location>
        <begin position="309"/>
        <end position="318"/>
    </location>
</feature>
<evidence type="ECO:0000313" key="4">
    <source>
        <dbReference type="Proteomes" id="UP001642502"/>
    </source>
</evidence>
<dbReference type="InterPro" id="IPR045030">
    <property type="entry name" value="LYSM1-4"/>
</dbReference>
<protein>
    <submittedName>
        <fullName evidence="3">Thiamine biosynthetic bifunctional enzyme</fullName>
    </submittedName>
</protein>
<evidence type="ECO:0000313" key="3">
    <source>
        <dbReference type="EMBL" id="CAK7274124.1"/>
    </source>
</evidence>
<dbReference type="PANTHER" id="PTHR20932">
    <property type="entry name" value="LYSM AND PUTATIVE PEPTIDOGLYCAN-BINDING DOMAIN-CONTAINING PROTEIN"/>
    <property type="match status" value="1"/>
</dbReference>
<proteinExistence type="predicted"/>
<dbReference type="CDD" id="cd00118">
    <property type="entry name" value="LysM"/>
    <property type="match status" value="1"/>
</dbReference>
<dbReference type="Pfam" id="PF01476">
    <property type="entry name" value="LysM"/>
    <property type="match status" value="1"/>
</dbReference>